<feature type="compositionally biased region" description="Gly residues" evidence="1">
    <location>
        <begin position="116"/>
        <end position="133"/>
    </location>
</feature>
<gene>
    <name evidence="2" type="ORF">JKP88DRAFT_335225</name>
</gene>
<organism evidence="2 3">
    <name type="scientific">Tribonema minus</name>
    <dbReference type="NCBI Taxonomy" id="303371"/>
    <lineage>
        <taxon>Eukaryota</taxon>
        <taxon>Sar</taxon>
        <taxon>Stramenopiles</taxon>
        <taxon>Ochrophyta</taxon>
        <taxon>PX clade</taxon>
        <taxon>Xanthophyceae</taxon>
        <taxon>Tribonematales</taxon>
        <taxon>Tribonemataceae</taxon>
        <taxon>Tribonema</taxon>
    </lineage>
</organism>
<evidence type="ECO:0000256" key="1">
    <source>
        <dbReference type="SAM" id="MobiDB-lite"/>
    </source>
</evidence>
<protein>
    <submittedName>
        <fullName evidence="2">Uncharacterized protein</fullName>
    </submittedName>
</protein>
<dbReference type="Proteomes" id="UP000664859">
    <property type="component" value="Unassembled WGS sequence"/>
</dbReference>
<name>A0A835YSU1_9STRA</name>
<evidence type="ECO:0000313" key="3">
    <source>
        <dbReference type="Proteomes" id="UP000664859"/>
    </source>
</evidence>
<keyword evidence="3" id="KW-1185">Reference proteome</keyword>
<sequence>MDVGAGLIVLLAILVSVVVLCMYCTCFELPPPARHGEPPASRIPGRRRSFQEIATLYATPIRRLSNTQQPSAVALAAREAALASPLPSPPHGGGGQRRKWKPPRLRLVTAKKSATGGSGGGGGGGGGGAGGDIEAGPLTPAPMMPVPDGGVLGVAGVVDATSFHMVSADGCYTSEVIEEDEVDGLDTYPAARALPVLVGLSPHGGVTAVAAAGAEGAAPTDAAAAARLLNDVTTATEAVRGSATAAADLDLSWLAVEARCGQQRRSSRVCSCAGVSRLNPPAENCAAAAQLLQGVGSAQRRSLSAFRAAAPSSFCPGEALRRLIGCGVGVHGVYGSSIGGSSGSSSGRKTVRVRRRRFGLQGRHADAGGTARQAQCGRRYQVPGTMCRQQPPPPQQQQQGEEALAFAMHARFGALLHDAHGCSHM</sequence>
<proteinExistence type="predicted"/>
<dbReference type="AlphaFoldDB" id="A0A835YSU1"/>
<comment type="caution">
    <text evidence="2">The sequence shown here is derived from an EMBL/GenBank/DDBJ whole genome shotgun (WGS) entry which is preliminary data.</text>
</comment>
<accession>A0A835YSU1</accession>
<dbReference type="EMBL" id="JAFCMP010000536">
    <property type="protein sequence ID" value="KAG5176479.1"/>
    <property type="molecule type" value="Genomic_DNA"/>
</dbReference>
<evidence type="ECO:0000313" key="2">
    <source>
        <dbReference type="EMBL" id="KAG5176479.1"/>
    </source>
</evidence>
<feature type="region of interest" description="Disordered" evidence="1">
    <location>
        <begin position="83"/>
        <end position="144"/>
    </location>
</feature>
<reference evidence="2" key="1">
    <citation type="submission" date="2021-02" db="EMBL/GenBank/DDBJ databases">
        <title>First Annotated Genome of the Yellow-green Alga Tribonema minus.</title>
        <authorList>
            <person name="Mahan K.M."/>
        </authorList>
    </citation>
    <scope>NUCLEOTIDE SEQUENCE</scope>
    <source>
        <strain evidence="2">UTEX B ZZ1240</strain>
    </source>
</reference>